<evidence type="ECO:0000313" key="2">
    <source>
        <dbReference type="EMBL" id="BAL90484.1"/>
    </source>
</evidence>
<dbReference type="Proteomes" id="UP000007882">
    <property type="component" value="Chromosome"/>
</dbReference>
<feature type="domain" description="DUF402" evidence="1">
    <location>
        <begin position="50"/>
        <end position="157"/>
    </location>
</feature>
<protein>
    <recommendedName>
        <fullName evidence="1">DUF402 domain-containing protein</fullName>
    </recommendedName>
</protein>
<dbReference type="STRING" id="512565.AMIS_52640"/>
<dbReference type="InterPro" id="IPR007295">
    <property type="entry name" value="DUF402"/>
</dbReference>
<dbReference type="Pfam" id="PF04167">
    <property type="entry name" value="DUF402"/>
    <property type="match status" value="1"/>
</dbReference>
<evidence type="ECO:0000259" key="1">
    <source>
        <dbReference type="Pfam" id="PF04167"/>
    </source>
</evidence>
<organism evidence="2 3">
    <name type="scientific">Actinoplanes missouriensis (strain ATCC 14538 / DSM 43046 / CBS 188.64 / JCM 3121 / NBRC 102363 / NCIMB 12654 / NRRL B-3342 / UNCC 431)</name>
    <dbReference type="NCBI Taxonomy" id="512565"/>
    <lineage>
        <taxon>Bacteria</taxon>
        <taxon>Bacillati</taxon>
        <taxon>Actinomycetota</taxon>
        <taxon>Actinomycetes</taxon>
        <taxon>Micromonosporales</taxon>
        <taxon>Micromonosporaceae</taxon>
        <taxon>Actinoplanes</taxon>
    </lineage>
</organism>
<dbReference type="KEGG" id="ams:AMIS_52640"/>
<dbReference type="Gene3D" id="2.40.380.10">
    <property type="entry name" value="FomD-like"/>
    <property type="match status" value="1"/>
</dbReference>
<gene>
    <name evidence="2" type="ordered locus">AMIS_52640</name>
</gene>
<dbReference type="RefSeq" id="WP_014445372.1">
    <property type="nucleotide sequence ID" value="NC_017093.1"/>
</dbReference>
<accession>I0HBU7</accession>
<name>I0HBU7_ACTM4</name>
<dbReference type="OrthoDB" id="3531052at2"/>
<sequence length="181" mass="20083">MSDRRELMSGASMRFTKWGGKLHWHFPLEPLGSDEHGWWFGTRAGAVLQRGYEEPVVQKHDFVTLVPREGDWIASFNPFSTEHQVALYIDVTTRPAYTGGVVSAVDLDLDVIRLFDGSVRVLDEDEFAEHQVLYGYPEPVVARAIATTGDLVERLTSGVQPFESAAASRLAAYLSSSAAPR</sequence>
<dbReference type="PATRIC" id="fig|512565.3.peg.5258"/>
<evidence type="ECO:0000313" key="3">
    <source>
        <dbReference type="Proteomes" id="UP000007882"/>
    </source>
</evidence>
<keyword evidence="3" id="KW-1185">Reference proteome</keyword>
<reference evidence="2 3" key="1">
    <citation type="submission" date="2012-02" db="EMBL/GenBank/DDBJ databases">
        <title>Complete genome sequence of Actinoplanes missouriensis 431 (= NBRC 102363).</title>
        <authorList>
            <person name="Ohnishi Y."/>
            <person name="Ishikawa J."/>
            <person name="Sekine M."/>
            <person name="Hosoyama A."/>
            <person name="Harada T."/>
            <person name="Narita H."/>
            <person name="Hata T."/>
            <person name="Konno Y."/>
            <person name="Tutikane K."/>
            <person name="Fujita N."/>
            <person name="Horinouchi S."/>
            <person name="Hayakawa M."/>
        </authorList>
    </citation>
    <scope>NUCLEOTIDE SEQUENCE [LARGE SCALE GENOMIC DNA]</scope>
    <source>
        <strain evidence="3">ATCC 14538 / DSM 43046 / CBS 188.64 / JCM 3121 / NBRC 102363 / NCIMB 12654 / NRRL B-3342 / UNCC 431</strain>
    </source>
</reference>
<dbReference type="AlphaFoldDB" id="I0HBU7"/>
<proteinExistence type="predicted"/>
<dbReference type="eggNOG" id="COG3557">
    <property type="taxonomic scope" value="Bacteria"/>
</dbReference>
<dbReference type="InterPro" id="IPR035930">
    <property type="entry name" value="FomD-like_sf"/>
</dbReference>
<dbReference type="EMBL" id="AP012319">
    <property type="protein sequence ID" value="BAL90484.1"/>
    <property type="molecule type" value="Genomic_DNA"/>
</dbReference>
<dbReference type="SUPFAM" id="SSF159234">
    <property type="entry name" value="FomD-like"/>
    <property type="match status" value="1"/>
</dbReference>
<dbReference type="HOGENOM" id="CLU_120820_0_0_11"/>